<evidence type="ECO:0000313" key="4">
    <source>
        <dbReference type="Proteomes" id="UP000824176"/>
    </source>
</evidence>
<feature type="region of interest" description="Disordered" evidence="1">
    <location>
        <begin position="223"/>
        <end position="348"/>
    </location>
</feature>
<name>A0A9D2GUE3_9BACT</name>
<reference evidence="3" key="1">
    <citation type="journal article" date="2021" name="PeerJ">
        <title>Extensive microbial diversity within the chicken gut microbiome revealed by metagenomics and culture.</title>
        <authorList>
            <person name="Gilroy R."/>
            <person name="Ravi A."/>
            <person name="Getino M."/>
            <person name="Pursley I."/>
            <person name="Horton D.L."/>
            <person name="Alikhan N.F."/>
            <person name="Baker D."/>
            <person name="Gharbi K."/>
            <person name="Hall N."/>
            <person name="Watson M."/>
            <person name="Adriaenssens E.M."/>
            <person name="Foster-Nyarko E."/>
            <person name="Jarju S."/>
            <person name="Secka A."/>
            <person name="Antonio M."/>
            <person name="Oren A."/>
            <person name="Chaudhuri R.R."/>
            <person name="La Ragione R."/>
            <person name="Hildebrand F."/>
            <person name="Pallen M.J."/>
        </authorList>
    </citation>
    <scope>NUCLEOTIDE SEQUENCE</scope>
    <source>
        <strain evidence="3">ChiW4-1371</strain>
    </source>
</reference>
<feature type="compositionally biased region" description="Acidic residues" evidence="1">
    <location>
        <begin position="223"/>
        <end position="234"/>
    </location>
</feature>
<dbReference type="InterPro" id="IPR011990">
    <property type="entry name" value="TPR-like_helical_dom_sf"/>
</dbReference>
<feature type="compositionally biased region" description="Acidic residues" evidence="1">
    <location>
        <begin position="311"/>
        <end position="320"/>
    </location>
</feature>
<dbReference type="Proteomes" id="UP000824176">
    <property type="component" value="Unassembled WGS sequence"/>
</dbReference>
<dbReference type="EMBL" id="DXAQ01000099">
    <property type="protein sequence ID" value="HIZ89564.1"/>
    <property type="molecule type" value="Genomic_DNA"/>
</dbReference>
<proteinExistence type="predicted"/>
<dbReference type="PROSITE" id="PS50172">
    <property type="entry name" value="BRCT"/>
    <property type="match status" value="1"/>
</dbReference>
<reference evidence="3" key="2">
    <citation type="submission" date="2021-04" db="EMBL/GenBank/DDBJ databases">
        <authorList>
            <person name="Gilroy R."/>
        </authorList>
    </citation>
    <scope>NUCLEOTIDE SEQUENCE</scope>
    <source>
        <strain evidence="3">ChiW4-1371</strain>
    </source>
</reference>
<dbReference type="SMART" id="SM00028">
    <property type="entry name" value="TPR"/>
    <property type="match status" value="3"/>
</dbReference>
<organism evidence="3 4">
    <name type="scientific">Candidatus Mucispirillum faecigallinarum</name>
    <dbReference type="NCBI Taxonomy" id="2838699"/>
    <lineage>
        <taxon>Bacteria</taxon>
        <taxon>Pseudomonadati</taxon>
        <taxon>Deferribacterota</taxon>
        <taxon>Deferribacteres</taxon>
        <taxon>Deferribacterales</taxon>
        <taxon>Mucispirillaceae</taxon>
        <taxon>Mucispirillum</taxon>
    </lineage>
</organism>
<protein>
    <submittedName>
        <fullName evidence="3">Tetratricopeptide repeat protein</fullName>
    </submittedName>
</protein>
<dbReference type="InterPro" id="IPR019734">
    <property type="entry name" value="TPR_rpt"/>
</dbReference>
<evidence type="ECO:0000256" key="1">
    <source>
        <dbReference type="SAM" id="MobiDB-lite"/>
    </source>
</evidence>
<feature type="non-terminal residue" evidence="3">
    <location>
        <position position="348"/>
    </location>
</feature>
<dbReference type="SUPFAM" id="SSF48452">
    <property type="entry name" value="TPR-like"/>
    <property type="match status" value="1"/>
</dbReference>
<evidence type="ECO:0000313" key="3">
    <source>
        <dbReference type="EMBL" id="HIZ89564.1"/>
    </source>
</evidence>
<comment type="caution">
    <text evidence="3">The sequence shown here is derived from an EMBL/GenBank/DDBJ whole genome shotgun (WGS) entry which is preliminary data.</text>
</comment>
<dbReference type="Pfam" id="PF14559">
    <property type="entry name" value="TPR_19"/>
    <property type="match status" value="1"/>
</dbReference>
<feature type="compositionally biased region" description="Basic and acidic residues" evidence="1">
    <location>
        <begin position="243"/>
        <end position="266"/>
    </location>
</feature>
<dbReference type="Gene3D" id="1.25.40.10">
    <property type="entry name" value="Tetratricopeptide repeat domain"/>
    <property type="match status" value="1"/>
</dbReference>
<sequence length="348" mass="39626">MDERTHARYMSDIAYFLSKMEAEPNSSYFIPIALAYNKLEKYDETIAMCKTAIERFPSNCAAKTFLAEAYVYKGLFDQARELLFDVTAEDDNNYKALKLLGIICKEKGDTTEALKYLTGAFIRAPEDEEVRKMIDELGGTLNPGEIYDERMKRQSQSVADDEEDEDEDLKTYQEIDNRIRNAEIIMADLVSDTTISARNYDEEEDFHSDDPNDYMPLITKHEDEEEETLSDDPNDFLPTINKAEPEKEENSENKADENQTDEKSEDLAGALNENQEDKQESEEEKSTDDLLAALNQESDESAETSDKNLDEENTSDEENNDLVNALSGNQEEKSENKEDTSTDDLLAA</sequence>
<dbReference type="InterPro" id="IPR001357">
    <property type="entry name" value="BRCT_dom"/>
</dbReference>
<feature type="domain" description="BRCT" evidence="2">
    <location>
        <begin position="116"/>
        <end position="207"/>
    </location>
</feature>
<gene>
    <name evidence="3" type="ORF">H9804_06440</name>
</gene>
<accession>A0A9D2GUE3</accession>
<dbReference type="AlphaFoldDB" id="A0A9D2GUE3"/>
<feature type="compositionally biased region" description="Basic and acidic residues" evidence="1">
    <location>
        <begin position="330"/>
        <end position="340"/>
    </location>
</feature>
<evidence type="ECO:0000259" key="2">
    <source>
        <dbReference type="PROSITE" id="PS50172"/>
    </source>
</evidence>